<keyword evidence="1" id="KW-1133">Transmembrane helix</keyword>
<keyword evidence="1" id="KW-0812">Transmembrane</keyword>
<feature type="transmembrane region" description="Helical" evidence="1">
    <location>
        <begin position="20"/>
        <end position="43"/>
    </location>
</feature>
<organism evidence="2">
    <name type="scientific">Siphoviridae sp. ct1yA16</name>
    <dbReference type="NCBI Taxonomy" id="2827767"/>
    <lineage>
        <taxon>Viruses</taxon>
        <taxon>Duplodnaviria</taxon>
        <taxon>Heunggongvirae</taxon>
        <taxon>Uroviricota</taxon>
        <taxon>Caudoviricetes</taxon>
    </lineage>
</organism>
<proteinExistence type="predicted"/>
<name>A0A8S5TF12_9CAUD</name>
<accession>A0A8S5TF12</accession>
<evidence type="ECO:0000313" key="2">
    <source>
        <dbReference type="EMBL" id="DAF61736.1"/>
    </source>
</evidence>
<reference evidence="2" key="1">
    <citation type="journal article" date="2021" name="Proc. Natl. Acad. Sci. U.S.A.">
        <title>A Catalog of Tens of Thousands of Viruses from Human Metagenomes Reveals Hidden Associations with Chronic Diseases.</title>
        <authorList>
            <person name="Tisza M.J."/>
            <person name="Buck C.B."/>
        </authorList>
    </citation>
    <scope>NUCLEOTIDE SEQUENCE</scope>
    <source>
        <strain evidence="2">Ct1yA16</strain>
    </source>
</reference>
<sequence length="46" mass="5699">MVLNITYLIFCYFREFYQSIFVYIICCLSSFEYNVVILCYIHYSFI</sequence>
<protein>
    <submittedName>
        <fullName evidence="2">Uncharacterized protein</fullName>
    </submittedName>
</protein>
<keyword evidence="1" id="KW-0472">Membrane</keyword>
<dbReference type="EMBL" id="BK032816">
    <property type="protein sequence ID" value="DAF61736.1"/>
    <property type="molecule type" value="Genomic_DNA"/>
</dbReference>
<evidence type="ECO:0000256" key="1">
    <source>
        <dbReference type="SAM" id="Phobius"/>
    </source>
</evidence>